<dbReference type="EMBL" id="PEXW01000010">
    <property type="protein sequence ID" value="PIS40992.1"/>
    <property type="molecule type" value="Genomic_DNA"/>
</dbReference>
<proteinExistence type="predicted"/>
<dbReference type="AlphaFoldDB" id="A0A2H0YTB4"/>
<organism evidence="1 2">
    <name type="scientific">Candidatus Kerfeldbacteria bacterium CG08_land_8_20_14_0_20_43_14</name>
    <dbReference type="NCBI Taxonomy" id="2014246"/>
    <lineage>
        <taxon>Bacteria</taxon>
        <taxon>Candidatus Kerfeldiibacteriota</taxon>
    </lineage>
</organism>
<sequence>IGSPKDPLKDTAFALLIKFKNPKTMLTEIILFRLVFINGKELILFIKLTAKCTLVGFENNFGKKNANFELQAQKV</sequence>
<reference evidence="2" key="1">
    <citation type="submission" date="2017-09" db="EMBL/GenBank/DDBJ databases">
        <title>Depth-based differentiation of microbial function through sediment-hosted aquifers and enrichment of novel symbionts in the deep terrestrial subsurface.</title>
        <authorList>
            <person name="Probst A.J."/>
            <person name="Ladd B."/>
            <person name="Jarett J.K."/>
            <person name="Geller-Mcgrath D.E."/>
            <person name="Sieber C.M.K."/>
            <person name="Emerson J.B."/>
            <person name="Anantharaman K."/>
            <person name="Thomas B.C."/>
            <person name="Malmstrom R."/>
            <person name="Stieglmeier M."/>
            <person name="Klingl A."/>
            <person name="Woyke T."/>
            <person name="Ryan C.M."/>
            <person name="Banfield J.F."/>
        </authorList>
    </citation>
    <scope>NUCLEOTIDE SEQUENCE [LARGE SCALE GENOMIC DNA]</scope>
</reference>
<accession>A0A2H0YTB4</accession>
<name>A0A2H0YTB4_9BACT</name>
<comment type="caution">
    <text evidence="1">The sequence shown here is derived from an EMBL/GenBank/DDBJ whole genome shotgun (WGS) entry which is preliminary data.</text>
</comment>
<feature type="non-terminal residue" evidence="1">
    <location>
        <position position="1"/>
    </location>
</feature>
<dbReference type="Proteomes" id="UP000236845">
    <property type="component" value="Unassembled WGS sequence"/>
</dbReference>
<evidence type="ECO:0000313" key="2">
    <source>
        <dbReference type="Proteomes" id="UP000236845"/>
    </source>
</evidence>
<evidence type="ECO:0000313" key="1">
    <source>
        <dbReference type="EMBL" id="PIS40992.1"/>
    </source>
</evidence>
<protein>
    <submittedName>
        <fullName evidence="1">Uncharacterized protein</fullName>
    </submittedName>
</protein>
<gene>
    <name evidence="1" type="ORF">COT26_00360</name>
</gene>